<keyword evidence="3" id="KW-1185">Reference proteome</keyword>
<dbReference type="OrthoDB" id="9806653at2"/>
<dbReference type="Pfam" id="PF00534">
    <property type="entry name" value="Glycos_transf_1"/>
    <property type="match status" value="1"/>
</dbReference>
<keyword evidence="2" id="KW-0808">Transferase</keyword>
<gene>
    <name evidence="2" type="ordered locus">Cyan7822_5744</name>
</gene>
<dbReference type="AlphaFoldDB" id="E0UKX5"/>
<sequence length="315" mass="35673">MRIYISDEHKYPAKRVGERTSKRLTDLLAQGLGELGHDVFYHLKDEILEPPPDCVKLVSKRMLDVDILQLQDIPLTGDNGELAAQRIPWVKSFHAPFGNHEVSQINKRNWIFVSKSHAESFGCERYVYNGLDPKEFIYSETKEDYFIFIILGLERAIFKGLGIALYLVQELGIKLVVAGSSQNKFYEKQFAAMCQEQGIEWVGEINGQRKAELIAGAKALLFPTMINEPFGLVAAEALISGTPVICSNRGACPELISPDVGFVCERYQDYITAIENLEKISPAVCREKAMSNFHYLKMAEGFVQEYLKEINFYQS</sequence>
<dbReference type="Proteomes" id="UP000008206">
    <property type="component" value="Plasmid Cy782201"/>
</dbReference>
<dbReference type="GO" id="GO:0016757">
    <property type="term" value="F:glycosyltransferase activity"/>
    <property type="evidence" value="ECO:0007669"/>
    <property type="project" value="InterPro"/>
</dbReference>
<dbReference type="SUPFAM" id="SSF53756">
    <property type="entry name" value="UDP-Glycosyltransferase/glycogen phosphorylase"/>
    <property type="match status" value="1"/>
</dbReference>
<dbReference type="InterPro" id="IPR001296">
    <property type="entry name" value="Glyco_trans_1"/>
</dbReference>
<dbReference type="CAZy" id="GT4">
    <property type="family name" value="Glycosyltransferase Family 4"/>
</dbReference>
<evidence type="ECO:0000259" key="1">
    <source>
        <dbReference type="Pfam" id="PF00534"/>
    </source>
</evidence>
<dbReference type="PANTHER" id="PTHR12526:SF595">
    <property type="entry name" value="BLL5217 PROTEIN"/>
    <property type="match status" value="1"/>
</dbReference>
<dbReference type="KEGG" id="cyj:Cyan7822_5744"/>
<dbReference type="RefSeq" id="WP_013334355.1">
    <property type="nucleotide sequence ID" value="NC_014533.1"/>
</dbReference>
<keyword evidence="2" id="KW-0614">Plasmid</keyword>
<dbReference type="PANTHER" id="PTHR12526">
    <property type="entry name" value="GLYCOSYLTRANSFERASE"/>
    <property type="match status" value="1"/>
</dbReference>
<geneLocation type="plasmid" evidence="2 3">
    <name>Cy782201</name>
</geneLocation>
<organism evidence="2 3">
    <name type="scientific">Gloeothece verrucosa (strain PCC 7822)</name>
    <name type="common">Cyanothece sp. (strain PCC 7822)</name>
    <dbReference type="NCBI Taxonomy" id="497965"/>
    <lineage>
        <taxon>Bacteria</taxon>
        <taxon>Bacillati</taxon>
        <taxon>Cyanobacteriota</taxon>
        <taxon>Cyanophyceae</taxon>
        <taxon>Oscillatoriophycideae</taxon>
        <taxon>Chroococcales</taxon>
        <taxon>Aphanothecaceae</taxon>
        <taxon>Gloeothece</taxon>
        <taxon>Gloeothece verrucosa</taxon>
    </lineage>
</organism>
<dbReference type="HOGENOM" id="CLU_042257_1_0_3"/>
<protein>
    <submittedName>
        <fullName evidence="2">Glycosyl transferase group 1</fullName>
    </submittedName>
</protein>
<evidence type="ECO:0000313" key="3">
    <source>
        <dbReference type="Proteomes" id="UP000008206"/>
    </source>
</evidence>
<evidence type="ECO:0000313" key="2">
    <source>
        <dbReference type="EMBL" id="ADN17605.1"/>
    </source>
</evidence>
<reference evidence="3" key="1">
    <citation type="journal article" date="2011" name="MBio">
        <title>Novel metabolic attributes of the genus Cyanothece, comprising a group of unicellular nitrogen-fixing Cyanobacteria.</title>
        <authorList>
            <person name="Bandyopadhyay A."/>
            <person name="Elvitigala T."/>
            <person name="Welsh E."/>
            <person name="Stockel J."/>
            <person name="Liberton M."/>
            <person name="Min H."/>
            <person name="Sherman L.A."/>
            <person name="Pakrasi H.B."/>
        </authorList>
    </citation>
    <scope>NUCLEOTIDE SEQUENCE [LARGE SCALE GENOMIC DNA]</scope>
    <source>
        <strain evidence="3">PCC 7822</strain>
        <plasmid evidence="3">Cy782201</plasmid>
    </source>
</reference>
<dbReference type="Gene3D" id="3.40.50.2000">
    <property type="entry name" value="Glycogen Phosphorylase B"/>
    <property type="match status" value="2"/>
</dbReference>
<proteinExistence type="predicted"/>
<feature type="domain" description="Glycosyl transferase family 1" evidence="1">
    <location>
        <begin position="171"/>
        <end position="280"/>
    </location>
</feature>
<accession>E0UKX5</accession>
<dbReference type="EMBL" id="CP002199">
    <property type="protein sequence ID" value="ADN17605.1"/>
    <property type="molecule type" value="Genomic_DNA"/>
</dbReference>
<name>E0UKX5_GLOV7</name>